<feature type="transmembrane region" description="Helical" evidence="9">
    <location>
        <begin position="150"/>
        <end position="172"/>
    </location>
</feature>
<feature type="transmembrane region" description="Helical" evidence="9">
    <location>
        <begin position="211"/>
        <end position="230"/>
    </location>
</feature>
<evidence type="ECO:0000256" key="6">
    <source>
        <dbReference type="ARBA" id="ARBA00022989"/>
    </source>
</evidence>
<dbReference type="AlphaFoldDB" id="A0A7X3LIF8"/>
<dbReference type="Gene3D" id="1.20.1250.20">
    <property type="entry name" value="MFS general substrate transporter like domains"/>
    <property type="match status" value="1"/>
</dbReference>
<keyword evidence="12" id="KW-1185">Reference proteome</keyword>
<dbReference type="Pfam" id="PF07690">
    <property type="entry name" value="MFS_1"/>
    <property type="match status" value="1"/>
</dbReference>
<feature type="transmembrane region" description="Helical" evidence="9">
    <location>
        <begin position="242"/>
        <end position="259"/>
    </location>
</feature>
<dbReference type="Proteomes" id="UP000460318">
    <property type="component" value="Unassembled WGS sequence"/>
</dbReference>
<feature type="transmembrane region" description="Helical" evidence="9">
    <location>
        <begin position="122"/>
        <end position="143"/>
    </location>
</feature>
<reference evidence="11 12" key="1">
    <citation type="submission" date="2019-12" db="EMBL/GenBank/DDBJ databases">
        <title>Paenibacillus sp. nov., an endophytic bacterium isolated from the stem of Dendrobium.</title>
        <authorList>
            <person name="Zhao R."/>
        </authorList>
    </citation>
    <scope>NUCLEOTIDE SEQUENCE [LARGE SCALE GENOMIC DNA]</scope>
    <source>
        <strain evidence="11 12">HJL G12</strain>
    </source>
</reference>
<gene>
    <name evidence="11" type="ORF">GRF59_12835</name>
</gene>
<feature type="transmembrane region" description="Helical" evidence="9">
    <location>
        <begin position="339"/>
        <end position="360"/>
    </location>
</feature>
<dbReference type="PROSITE" id="PS50850">
    <property type="entry name" value="MFS"/>
    <property type="match status" value="1"/>
</dbReference>
<feature type="transmembrane region" description="Helical" evidence="9">
    <location>
        <begin position="372"/>
        <end position="399"/>
    </location>
</feature>
<feature type="transmembrane region" description="Helical" evidence="9">
    <location>
        <begin position="312"/>
        <end position="332"/>
    </location>
</feature>
<dbReference type="PANTHER" id="PTHR42718:SF9">
    <property type="entry name" value="MAJOR FACILITATOR SUPERFAMILY MULTIDRUG TRANSPORTER MFSC"/>
    <property type="match status" value="1"/>
</dbReference>
<dbReference type="EMBL" id="WUBI01000001">
    <property type="protein sequence ID" value="MWV44513.1"/>
    <property type="molecule type" value="Genomic_DNA"/>
</dbReference>
<proteinExistence type="inferred from homology"/>
<dbReference type="InterPro" id="IPR011701">
    <property type="entry name" value="MFS"/>
</dbReference>
<dbReference type="InterPro" id="IPR020846">
    <property type="entry name" value="MFS_dom"/>
</dbReference>
<evidence type="ECO:0000313" key="11">
    <source>
        <dbReference type="EMBL" id="MWV44513.1"/>
    </source>
</evidence>
<comment type="subcellular location">
    <subcellularLocation>
        <location evidence="1">Cell membrane</location>
        <topology evidence="1">Multi-pass membrane protein</topology>
    </subcellularLocation>
</comment>
<evidence type="ECO:0000313" key="12">
    <source>
        <dbReference type="Proteomes" id="UP000460318"/>
    </source>
</evidence>
<evidence type="ECO:0000256" key="9">
    <source>
        <dbReference type="SAM" id="Phobius"/>
    </source>
</evidence>
<evidence type="ECO:0000256" key="1">
    <source>
        <dbReference type="ARBA" id="ARBA00004651"/>
    </source>
</evidence>
<evidence type="ECO:0000256" key="3">
    <source>
        <dbReference type="ARBA" id="ARBA00022448"/>
    </source>
</evidence>
<sequence>MQEEAYKAHTGSSLSGNGKKDVRFWPILATLFLGSFVGMYHVVSLNVSMPGFIGIFHTELSTVQWIITGFSLACGIIAPISGYVSDRFGGKRIFLFLLLGITVSSLLCALSWNIYALIGFRILQGLFCGLTQPISLAMIYQVLPRAKQPFAVSVWSFSTVLGTAIGPSLSGWLQQHDWHLIFLVTVPVGIAAWVAALLLLPTDLIRERRRLDMAGFALAASGSMALLLLFGNMHQWGPNSPLTWISAAAGGLCALFFIIHELRTETPLLNLRLFRNPVFAVSLGVSLILSFALYSGVYFIPLFLEEVQGLSSFQVGLLFLPAAACLTLATFLSGKLYPSWGPATLIAAGSLILLVTTFHFSGLRADTTLLSVLIWMSIRNVGTGLALTPATSAAMAAVADHESGHASALINWLRQVFSSVSIGLFTSFFYARMHVHETGLTGAEASGRESGLLHLTAYTKSIDDAFLFASAGVALAIPLALLLRSKRMRHRTEDRSSHPAVHEAIPSDSLKGGSVS</sequence>
<dbReference type="Gene3D" id="1.20.1720.10">
    <property type="entry name" value="Multidrug resistance protein D"/>
    <property type="match status" value="1"/>
</dbReference>
<organism evidence="11 12">
    <name type="scientific">Paenibacillus dendrobii</name>
    <dbReference type="NCBI Taxonomy" id="2691084"/>
    <lineage>
        <taxon>Bacteria</taxon>
        <taxon>Bacillati</taxon>
        <taxon>Bacillota</taxon>
        <taxon>Bacilli</taxon>
        <taxon>Bacillales</taxon>
        <taxon>Paenibacillaceae</taxon>
        <taxon>Paenibacillus</taxon>
    </lineage>
</organism>
<feature type="compositionally biased region" description="Basic and acidic residues" evidence="8">
    <location>
        <begin position="492"/>
        <end position="501"/>
    </location>
</feature>
<comment type="similarity">
    <text evidence="2">Belongs to the major facilitator superfamily. EmrB family.</text>
</comment>
<dbReference type="GO" id="GO:0022857">
    <property type="term" value="F:transmembrane transporter activity"/>
    <property type="evidence" value="ECO:0007669"/>
    <property type="project" value="InterPro"/>
</dbReference>
<evidence type="ECO:0000256" key="5">
    <source>
        <dbReference type="ARBA" id="ARBA00022692"/>
    </source>
</evidence>
<dbReference type="PANTHER" id="PTHR42718">
    <property type="entry name" value="MAJOR FACILITATOR SUPERFAMILY MULTIDRUG TRANSPORTER MFSC"/>
    <property type="match status" value="1"/>
</dbReference>
<feature type="transmembrane region" description="Helical" evidence="9">
    <location>
        <begin position="465"/>
        <end position="483"/>
    </location>
</feature>
<feature type="transmembrane region" description="Helical" evidence="9">
    <location>
        <begin position="178"/>
        <end position="199"/>
    </location>
</feature>
<evidence type="ECO:0000259" key="10">
    <source>
        <dbReference type="PROSITE" id="PS50850"/>
    </source>
</evidence>
<keyword evidence="5 9" id="KW-0812">Transmembrane</keyword>
<dbReference type="NCBIfam" id="TIGR00711">
    <property type="entry name" value="efflux_EmrB"/>
    <property type="match status" value="1"/>
</dbReference>
<feature type="transmembrane region" description="Helical" evidence="9">
    <location>
        <begin position="93"/>
        <end position="116"/>
    </location>
</feature>
<dbReference type="InterPro" id="IPR004638">
    <property type="entry name" value="EmrB-like"/>
</dbReference>
<accession>A0A7X3LIF8</accession>
<keyword evidence="6 9" id="KW-1133">Transmembrane helix</keyword>
<dbReference type="InterPro" id="IPR036259">
    <property type="entry name" value="MFS_trans_sf"/>
</dbReference>
<keyword evidence="4" id="KW-1003">Cell membrane</keyword>
<protein>
    <submittedName>
        <fullName evidence="11">DHA2 family efflux MFS transporter permease subunit</fullName>
    </submittedName>
</protein>
<feature type="transmembrane region" description="Helical" evidence="9">
    <location>
        <begin position="411"/>
        <end position="431"/>
    </location>
</feature>
<feature type="transmembrane region" description="Helical" evidence="9">
    <location>
        <begin position="279"/>
        <end position="300"/>
    </location>
</feature>
<evidence type="ECO:0000256" key="2">
    <source>
        <dbReference type="ARBA" id="ARBA00008537"/>
    </source>
</evidence>
<keyword evidence="3" id="KW-0813">Transport</keyword>
<dbReference type="GO" id="GO:0005886">
    <property type="term" value="C:plasma membrane"/>
    <property type="evidence" value="ECO:0007669"/>
    <property type="project" value="UniProtKB-SubCell"/>
</dbReference>
<evidence type="ECO:0000256" key="8">
    <source>
        <dbReference type="SAM" id="MobiDB-lite"/>
    </source>
</evidence>
<comment type="caution">
    <text evidence="11">The sequence shown here is derived from an EMBL/GenBank/DDBJ whole genome shotgun (WGS) entry which is preliminary data.</text>
</comment>
<dbReference type="SUPFAM" id="SSF103473">
    <property type="entry name" value="MFS general substrate transporter"/>
    <property type="match status" value="1"/>
</dbReference>
<name>A0A7X3LIF8_9BACL</name>
<feature type="transmembrane region" description="Helical" evidence="9">
    <location>
        <begin position="63"/>
        <end position="81"/>
    </location>
</feature>
<feature type="region of interest" description="Disordered" evidence="8">
    <location>
        <begin position="492"/>
        <end position="516"/>
    </location>
</feature>
<keyword evidence="7 9" id="KW-0472">Membrane</keyword>
<evidence type="ECO:0000256" key="7">
    <source>
        <dbReference type="ARBA" id="ARBA00023136"/>
    </source>
</evidence>
<feature type="transmembrane region" description="Helical" evidence="9">
    <location>
        <begin position="24"/>
        <end position="43"/>
    </location>
</feature>
<evidence type="ECO:0000256" key="4">
    <source>
        <dbReference type="ARBA" id="ARBA00022475"/>
    </source>
</evidence>
<feature type="domain" description="Major facilitator superfamily (MFS) profile" evidence="10">
    <location>
        <begin position="27"/>
        <end position="488"/>
    </location>
</feature>